<feature type="chain" id="PRO_5016436212" description="TonB-dependent receptor" evidence="13">
    <location>
        <begin position="27"/>
        <end position="987"/>
    </location>
</feature>
<evidence type="ECO:0000256" key="12">
    <source>
        <dbReference type="SAM" id="MobiDB-lite"/>
    </source>
</evidence>
<evidence type="ECO:0000256" key="1">
    <source>
        <dbReference type="ARBA" id="ARBA00004571"/>
    </source>
</evidence>
<dbReference type="SUPFAM" id="SSF56935">
    <property type="entry name" value="Porins"/>
    <property type="match status" value="1"/>
</dbReference>
<dbReference type="InterPro" id="IPR039426">
    <property type="entry name" value="TonB-dep_rcpt-like"/>
</dbReference>
<dbReference type="PANTHER" id="PTHR47234:SF2">
    <property type="entry name" value="TONB-DEPENDENT RECEPTOR"/>
    <property type="match status" value="1"/>
</dbReference>
<name>A0A2Z3HWR9_9CAUL</name>
<evidence type="ECO:0000313" key="17">
    <source>
        <dbReference type="Proteomes" id="UP000247763"/>
    </source>
</evidence>
<keyword evidence="7 9" id="KW-0472">Membrane</keyword>
<evidence type="ECO:0000256" key="9">
    <source>
        <dbReference type="PROSITE-ProRule" id="PRU01360"/>
    </source>
</evidence>
<dbReference type="GO" id="GO:0009279">
    <property type="term" value="C:cell outer membrane"/>
    <property type="evidence" value="ECO:0007669"/>
    <property type="project" value="UniProtKB-SubCell"/>
</dbReference>
<keyword evidence="6 11" id="KW-0798">TonB box</keyword>
<feature type="signal peptide" evidence="13">
    <location>
        <begin position="1"/>
        <end position="26"/>
    </location>
</feature>
<evidence type="ECO:0008006" key="18">
    <source>
        <dbReference type="Google" id="ProtNLM"/>
    </source>
</evidence>
<dbReference type="InterPro" id="IPR000531">
    <property type="entry name" value="Beta-barrel_TonB"/>
</dbReference>
<evidence type="ECO:0000256" key="5">
    <source>
        <dbReference type="ARBA" id="ARBA00022729"/>
    </source>
</evidence>
<feature type="compositionally biased region" description="Low complexity" evidence="12">
    <location>
        <begin position="253"/>
        <end position="265"/>
    </location>
</feature>
<keyword evidence="5 13" id="KW-0732">Signal</keyword>
<dbReference type="PROSITE" id="PS52016">
    <property type="entry name" value="TONB_DEPENDENT_REC_3"/>
    <property type="match status" value="1"/>
</dbReference>
<dbReference type="Gene3D" id="2.170.130.10">
    <property type="entry name" value="TonB-dependent receptor, plug domain"/>
    <property type="match status" value="1"/>
</dbReference>
<feature type="short sequence motif" description="TonB C-terminal box" evidence="10">
    <location>
        <begin position="970"/>
        <end position="987"/>
    </location>
</feature>
<dbReference type="Proteomes" id="UP000247763">
    <property type="component" value="Chromosome"/>
</dbReference>
<dbReference type="Gene3D" id="2.40.170.20">
    <property type="entry name" value="TonB-dependent receptor, beta-barrel domain"/>
    <property type="match status" value="1"/>
</dbReference>
<reference evidence="17" key="1">
    <citation type="submission" date="2018-05" db="EMBL/GenBank/DDBJ databases">
        <title>Genome sequencing of Phenylobacterium sp. HYN0004.</title>
        <authorList>
            <person name="Yi H."/>
            <person name="Baek C."/>
        </authorList>
    </citation>
    <scope>NUCLEOTIDE SEQUENCE [LARGE SCALE GENOMIC DNA]</scope>
    <source>
        <strain evidence="17">HYN0004</strain>
    </source>
</reference>
<evidence type="ECO:0000256" key="6">
    <source>
        <dbReference type="ARBA" id="ARBA00023077"/>
    </source>
</evidence>
<dbReference type="PANTHER" id="PTHR47234">
    <property type="match status" value="1"/>
</dbReference>
<feature type="region of interest" description="Disordered" evidence="12">
    <location>
        <begin position="244"/>
        <end position="266"/>
    </location>
</feature>
<accession>A0A2Z3HWR9</accession>
<keyword evidence="2 9" id="KW-0813">Transport</keyword>
<keyword evidence="17" id="KW-1185">Reference proteome</keyword>
<dbReference type="OrthoDB" id="7051241at2"/>
<proteinExistence type="inferred from homology"/>
<evidence type="ECO:0000313" key="16">
    <source>
        <dbReference type="EMBL" id="AWM78696.1"/>
    </source>
</evidence>
<comment type="similarity">
    <text evidence="9 11">Belongs to the TonB-dependent receptor family.</text>
</comment>
<evidence type="ECO:0000259" key="15">
    <source>
        <dbReference type="Pfam" id="PF07715"/>
    </source>
</evidence>
<keyword evidence="8 9" id="KW-0998">Cell outer membrane</keyword>
<dbReference type="AlphaFoldDB" id="A0A2Z3HWR9"/>
<dbReference type="PROSITE" id="PS01156">
    <property type="entry name" value="TONB_DEPENDENT_REC_2"/>
    <property type="match status" value="1"/>
</dbReference>
<keyword evidence="4 9" id="KW-0812">Transmembrane</keyword>
<keyword evidence="3 9" id="KW-1134">Transmembrane beta strand</keyword>
<evidence type="ECO:0000256" key="2">
    <source>
        <dbReference type="ARBA" id="ARBA00022448"/>
    </source>
</evidence>
<gene>
    <name evidence="16" type="ORF">HYN04_02610</name>
</gene>
<evidence type="ECO:0000256" key="8">
    <source>
        <dbReference type="ARBA" id="ARBA00023237"/>
    </source>
</evidence>
<protein>
    <recommendedName>
        <fullName evidence="18">TonB-dependent receptor</fullName>
    </recommendedName>
</protein>
<evidence type="ECO:0000256" key="4">
    <source>
        <dbReference type="ARBA" id="ARBA00022692"/>
    </source>
</evidence>
<comment type="subcellular location">
    <subcellularLocation>
        <location evidence="1 9">Cell outer membrane</location>
        <topology evidence="1 9">Multi-pass membrane protein</topology>
    </subcellularLocation>
</comment>
<dbReference type="InterPro" id="IPR036942">
    <property type="entry name" value="Beta-barrel_TonB_sf"/>
</dbReference>
<organism evidence="16 17">
    <name type="scientific">Phenylobacterium parvum</name>
    <dbReference type="NCBI Taxonomy" id="2201350"/>
    <lineage>
        <taxon>Bacteria</taxon>
        <taxon>Pseudomonadati</taxon>
        <taxon>Pseudomonadota</taxon>
        <taxon>Alphaproteobacteria</taxon>
        <taxon>Caulobacterales</taxon>
        <taxon>Caulobacteraceae</taxon>
        <taxon>Phenylobacterium</taxon>
    </lineage>
</organism>
<dbReference type="InterPro" id="IPR010917">
    <property type="entry name" value="TonB_rcpt_CS"/>
</dbReference>
<evidence type="ECO:0000256" key="7">
    <source>
        <dbReference type="ARBA" id="ARBA00023136"/>
    </source>
</evidence>
<evidence type="ECO:0000256" key="11">
    <source>
        <dbReference type="RuleBase" id="RU003357"/>
    </source>
</evidence>
<dbReference type="InterPro" id="IPR012910">
    <property type="entry name" value="Plug_dom"/>
</dbReference>
<evidence type="ECO:0000256" key="10">
    <source>
        <dbReference type="PROSITE-ProRule" id="PRU10144"/>
    </source>
</evidence>
<dbReference type="EMBL" id="CP029479">
    <property type="protein sequence ID" value="AWM78696.1"/>
    <property type="molecule type" value="Genomic_DNA"/>
</dbReference>
<dbReference type="Pfam" id="PF00593">
    <property type="entry name" value="TonB_dep_Rec_b-barrel"/>
    <property type="match status" value="1"/>
</dbReference>
<evidence type="ECO:0000256" key="13">
    <source>
        <dbReference type="SAM" id="SignalP"/>
    </source>
</evidence>
<dbReference type="RefSeq" id="WP_110451262.1">
    <property type="nucleotide sequence ID" value="NZ_CP029479.1"/>
</dbReference>
<evidence type="ECO:0000259" key="14">
    <source>
        <dbReference type="Pfam" id="PF00593"/>
    </source>
</evidence>
<dbReference type="KEGG" id="phb:HYN04_02610"/>
<feature type="domain" description="TonB-dependent receptor-like beta-barrel" evidence="14">
    <location>
        <begin position="376"/>
        <end position="945"/>
    </location>
</feature>
<dbReference type="Pfam" id="PF07715">
    <property type="entry name" value="Plug"/>
    <property type="match status" value="1"/>
</dbReference>
<sequence length="987" mass="104179">MKSMRERLLATSMICGAALLATQAYAQGAANSVSEVVVTGSRIQTPGIQSASPIVTIGSEQIRQQQTPEAEKILRLLPTAVPGDGDAVNNGTAGVTTVNLRGLGAQRNLVLLNGKRMTPYNIDGAVDLSQVPTAILERVDVITGGASAVYGSDAISGAVNFITKTDFEGFEADANYSQTGEGDGKIVSTAFTVGANSGDGRGNAVVSVNYSKRDGVLFAARPLGQLGIVTANGANLGASAPPAPPAGCGGPGSVASGGSTTTVPTRTQITGVGTTAGQFREDGSLGANCSVFNFNPFNYYQTPQERWGGSAFATYQVTDNVEAYANLLYSKTEVRQQIAPSGIFGNSFFVPLGNPFLQASARNTLITQANAARVAGTLPGTSWRDLNANGVVDAADDLSLVIRRRTGELGERSSTYQNNAFQFNAGFRGQLGDSWDWEAFVQQGQSDRVSIAAGYTNVTNFGNALNAVVGPDGKPVCRSGGSCVPVNVFGGYGTITPDMARYVGAVGIEKQSYRQTIVGGSVSGYADAIKLPSAALPVQWSFGAEYREEVGETVPDECLKLAPASCLGGAGGNTLPIKGGFDVYEIFGETIIPVFSDLPFAKSLEVELGGRFSDYNPSGSNTTWKAGLNWEPVEGLRVRAMQQRAVRAPNVGELAAPLVSGLRNAVVDPCSVGNASALAGNATLRARCISTGMTAAQVGTVQDIVSGQISTFEGTNLAKLPGPESADTTTVGFVWTPDYIPVVSRPFLSVDYYKIRVEDWIGTYSAQEVLDACYQGGVTEQCAKVIRINGDLASPAAGIQLFVQNLDYLETEGVELNAGFGLGLEDVGGSESWGRLQFSLTANYYMVNESRSDPTLPKIECVGYYGTSCGNPTHQLRWVQRTNWESGAFSLGYQWRYQDEVSIEETQKSGTFSKFQSIKAYNYLDLNGSWAINDAVRLSASVRNVFEEEPPIVGNEAATTSANSGNTLPSNYDTLGRVFAVGLNVRF</sequence>
<dbReference type="InterPro" id="IPR037066">
    <property type="entry name" value="Plug_dom_sf"/>
</dbReference>
<feature type="domain" description="TonB-dependent receptor plug" evidence="15">
    <location>
        <begin position="50"/>
        <end position="158"/>
    </location>
</feature>
<evidence type="ECO:0000256" key="3">
    <source>
        <dbReference type="ARBA" id="ARBA00022452"/>
    </source>
</evidence>